<dbReference type="HOGENOM" id="CLU_260303_0_0_1"/>
<dbReference type="KEGG" id="tet:TTHERM_01114140"/>
<gene>
    <name evidence="3" type="ORF">TTHERM_01114140</name>
</gene>
<feature type="compositionally biased region" description="Polar residues" evidence="2">
    <location>
        <begin position="69"/>
        <end position="86"/>
    </location>
</feature>
<accession>Q24D37</accession>
<proteinExistence type="predicted"/>
<protein>
    <submittedName>
        <fullName evidence="3">Uncharacterized protein</fullName>
    </submittedName>
</protein>
<name>Q24D37_TETTS</name>
<feature type="compositionally biased region" description="Polar residues" evidence="2">
    <location>
        <begin position="1297"/>
        <end position="1316"/>
    </location>
</feature>
<dbReference type="RefSeq" id="XP_001025949.2">
    <property type="nucleotide sequence ID" value="XM_001025949.3"/>
</dbReference>
<sequence>MNQVRQSYYIRESAISTQPQGNSFVNSRNNSGVNIQHQGSLGLGTQTTYIANNSIQTTQPPQGQTSSSVNPQYHHQKQQSYASNHSLPKNQYIINLTQDSSLMTVADANNQRKSLSILTTQQSQLKELFRNKAQTPNHYHTNSISQQSINAPYLKDNYLLRNNDNTNQSNQSGYFSRSKINKNKFISLGDSDQKRRQSSTLLGQNVQNDYVISDQKQHSNFYHKQASSHSHIKVVDSKNSNDSDKNFTPQSKVETISKEQSRLIQLQQSYIQKLKNNKIVKQKSYQFQIFTNIVQNFLLNETLIDHTDAQIKEQLNDLLIEQSQQQAALEQRVNTESSASNQISKSSRNIIDTESDTAKINDNNFLKVLQQDNNSQQQNQNRRPSILQIMQQKYTHTQLDFNSSNQEDTKAKVQFITEQTTEDQTTQKSTIKQDNNKLVINVINSQNELAKHDFANSTRAIKIQQNQINNSKSDLEQEVTSPADLKQKEDILMFLMDFLNKIEHQFLEGINCKYYPQEDFIKQLMKNLMELSNKICHYLMQRKEKVASIFINTILKVFAQILEKQYLYVKDQVKQLVKIQVQEHNEKFNYYVNKKKELEDKISQMYKDQDKIVVEFQKKIVAMEEIKNQYLEQAEILREQIEESKTKKYKDYQLERIQVQSKEVIKNCAQIEAEILKRREDTKDSIQNLAKMTMEHFNTVKNDPRRRSLLGNLGFSGINQSDLILQGSMTHSENQQSFSEFNLITYAAKYDKPETKAAILFAHPFQFYIQQDIHNYMYDKLIPKQSRSEMIKLLENYMEEVTILKYGGNKINGPLNFLSWILQKHQNFFVASIKITEIAFLLQSLVNSKKEIGIYFATIFGIVQDNMLSDSQFEFMISIRKMLKLYIPWLDQLDTLKEQEINKMIDDQVFIPAKQVLESFQTVFKNHPQYSKIEERFQIFLKTRKVQINQRAIQEQRKIINSKFGESSLTLIPNLMEKMKTENINDVIRSLENIFAKLDQKQQEKVNYNSFKKLMYNHYGVDTENESISEYFSEFIFGEWFNYQGFIQKVIKLHVPDDVNDKLISYYSTMNEICNLLMHNQNQSFHEFKNRLSNYLFNMESLNFFQYNTIDEFFKSYENSKDDQLKFNTKRISPALLYQQLFKQNEFGQLYQYFKQSGSVDDENCEFIKRLYPQRILLDNFNEFLDYNRHIYQFLSVQEKIQIVQAPTPSETSIQYFNQPTKSNNNLKRLNTINKIKAAKLSKFTSQSSNVSSKSNSNQPQYQASRKSQFNLQQLTKSNTLIKQDTIQLERSDSKESSVSIATPASASKKSIFSGV</sequence>
<dbReference type="GeneID" id="7827781"/>
<feature type="region of interest" description="Disordered" evidence="2">
    <location>
        <begin position="1247"/>
        <end position="1269"/>
    </location>
</feature>
<feature type="compositionally biased region" description="Low complexity" evidence="2">
    <location>
        <begin position="55"/>
        <end position="68"/>
    </location>
</feature>
<keyword evidence="4" id="KW-1185">Reference proteome</keyword>
<evidence type="ECO:0000313" key="3">
    <source>
        <dbReference type="EMBL" id="EAS05704.2"/>
    </source>
</evidence>
<evidence type="ECO:0000256" key="2">
    <source>
        <dbReference type="SAM" id="MobiDB-lite"/>
    </source>
</evidence>
<feature type="region of interest" description="Disordered" evidence="2">
    <location>
        <begin position="1286"/>
        <end position="1316"/>
    </location>
</feature>
<evidence type="ECO:0000313" key="4">
    <source>
        <dbReference type="Proteomes" id="UP000009168"/>
    </source>
</evidence>
<reference evidence="4" key="1">
    <citation type="journal article" date="2006" name="PLoS Biol.">
        <title>Macronuclear genome sequence of the ciliate Tetrahymena thermophila, a model eukaryote.</title>
        <authorList>
            <person name="Eisen J.A."/>
            <person name="Coyne R.S."/>
            <person name="Wu M."/>
            <person name="Wu D."/>
            <person name="Thiagarajan M."/>
            <person name="Wortman J.R."/>
            <person name="Badger J.H."/>
            <person name="Ren Q."/>
            <person name="Amedeo P."/>
            <person name="Jones K.M."/>
            <person name="Tallon L.J."/>
            <person name="Delcher A.L."/>
            <person name="Salzberg S.L."/>
            <person name="Silva J.C."/>
            <person name="Haas B.J."/>
            <person name="Majoros W.H."/>
            <person name="Farzad M."/>
            <person name="Carlton J.M."/>
            <person name="Smith R.K. Jr."/>
            <person name="Garg J."/>
            <person name="Pearlman R.E."/>
            <person name="Karrer K.M."/>
            <person name="Sun L."/>
            <person name="Manning G."/>
            <person name="Elde N.C."/>
            <person name="Turkewitz A.P."/>
            <person name="Asai D.J."/>
            <person name="Wilkes D.E."/>
            <person name="Wang Y."/>
            <person name="Cai H."/>
            <person name="Collins K."/>
            <person name="Stewart B.A."/>
            <person name="Lee S.R."/>
            <person name="Wilamowska K."/>
            <person name="Weinberg Z."/>
            <person name="Ruzzo W.L."/>
            <person name="Wloga D."/>
            <person name="Gaertig J."/>
            <person name="Frankel J."/>
            <person name="Tsao C.-C."/>
            <person name="Gorovsky M.A."/>
            <person name="Keeling P.J."/>
            <person name="Waller R.F."/>
            <person name="Patron N.J."/>
            <person name="Cherry J.M."/>
            <person name="Stover N.A."/>
            <person name="Krieger C.J."/>
            <person name="del Toro C."/>
            <person name="Ryder H.F."/>
            <person name="Williamson S.C."/>
            <person name="Barbeau R.A."/>
            <person name="Hamilton E.P."/>
            <person name="Orias E."/>
        </authorList>
    </citation>
    <scope>NUCLEOTIDE SEQUENCE [LARGE SCALE GENOMIC DNA]</scope>
    <source>
        <strain evidence="4">SB210</strain>
    </source>
</reference>
<organism evidence="3 4">
    <name type="scientific">Tetrahymena thermophila (strain SB210)</name>
    <dbReference type="NCBI Taxonomy" id="312017"/>
    <lineage>
        <taxon>Eukaryota</taxon>
        <taxon>Sar</taxon>
        <taxon>Alveolata</taxon>
        <taxon>Ciliophora</taxon>
        <taxon>Intramacronucleata</taxon>
        <taxon>Oligohymenophorea</taxon>
        <taxon>Hymenostomatida</taxon>
        <taxon>Tetrahymenina</taxon>
        <taxon>Tetrahymenidae</taxon>
        <taxon>Tetrahymena</taxon>
    </lineage>
</organism>
<feature type="compositionally biased region" description="Basic and acidic residues" evidence="2">
    <location>
        <begin position="233"/>
        <end position="245"/>
    </location>
</feature>
<evidence type="ECO:0000256" key="1">
    <source>
        <dbReference type="SAM" id="Coils"/>
    </source>
</evidence>
<feature type="compositionally biased region" description="Polar residues" evidence="2">
    <location>
        <begin position="220"/>
        <end position="229"/>
    </location>
</feature>
<dbReference type="EMBL" id="GG662333">
    <property type="protein sequence ID" value="EAS05704.2"/>
    <property type="molecule type" value="Genomic_DNA"/>
</dbReference>
<keyword evidence="1" id="KW-0175">Coiled coil</keyword>
<feature type="coiled-coil region" evidence="1">
    <location>
        <begin position="581"/>
        <end position="674"/>
    </location>
</feature>
<feature type="region of interest" description="Disordered" evidence="2">
    <location>
        <begin position="220"/>
        <end position="250"/>
    </location>
</feature>
<feature type="compositionally biased region" description="Low complexity" evidence="2">
    <location>
        <begin position="1247"/>
        <end position="1261"/>
    </location>
</feature>
<dbReference type="InParanoid" id="Q24D37"/>
<feature type="region of interest" description="Disordered" evidence="2">
    <location>
        <begin position="55"/>
        <end position="86"/>
    </location>
</feature>
<dbReference type="Proteomes" id="UP000009168">
    <property type="component" value="Unassembled WGS sequence"/>
</dbReference>